<dbReference type="CDD" id="cd00093">
    <property type="entry name" value="HTH_XRE"/>
    <property type="match status" value="1"/>
</dbReference>
<dbReference type="Proteomes" id="UP000609849">
    <property type="component" value="Unassembled WGS sequence"/>
</dbReference>
<evidence type="ECO:0000256" key="1">
    <source>
        <dbReference type="ARBA" id="ARBA00023125"/>
    </source>
</evidence>
<dbReference type="EMBL" id="JACRWE010000006">
    <property type="protein sequence ID" value="MBC5997630.1"/>
    <property type="molecule type" value="Genomic_DNA"/>
</dbReference>
<evidence type="ECO:0000259" key="2">
    <source>
        <dbReference type="PROSITE" id="PS50943"/>
    </source>
</evidence>
<dbReference type="InterPro" id="IPR014710">
    <property type="entry name" value="RmlC-like_jellyroll"/>
</dbReference>
<keyword evidence="4" id="KW-1185">Reference proteome</keyword>
<dbReference type="InterPro" id="IPR010982">
    <property type="entry name" value="Lambda_DNA-bd_dom_sf"/>
</dbReference>
<dbReference type="RefSeq" id="WP_153972416.1">
    <property type="nucleotide sequence ID" value="NZ_JACRWE010000006.1"/>
</dbReference>
<dbReference type="InterPro" id="IPR050807">
    <property type="entry name" value="TransReg_Diox_bact_type"/>
</dbReference>
<accession>A0ABR7JRT7</accession>
<dbReference type="Pfam" id="PF07883">
    <property type="entry name" value="Cupin_2"/>
    <property type="match status" value="1"/>
</dbReference>
<dbReference type="PROSITE" id="PS50943">
    <property type="entry name" value="HTH_CROC1"/>
    <property type="match status" value="1"/>
</dbReference>
<dbReference type="Pfam" id="PF01381">
    <property type="entry name" value="HTH_3"/>
    <property type="match status" value="1"/>
</dbReference>
<dbReference type="InterPro" id="IPR013096">
    <property type="entry name" value="Cupin_2"/>
</dbReference>
<dbReference type="InterPro" id="IPR001387">
    <property type="entry name" value="Cro/C1-type_HTH"/>
</dbReference>
<dbReference type="Gene3D" id="2.60.120.10">
    <property type="entry name" value="Jelly Rolls"/>
    <property type="match status" value="1"/>
</dbReference>
<gene>
    <name evidence="3" type="ORF">H8923_12720</name>
</gene>
<dbReference type="CDD" id="cd02209">
    <property type="entry name" value="cupin_XRE_C"/>
    <property type="match status" value="1"/>
</dbReference>
<evidence type="ECO:0000313" key="4">
    <source>
        <dbReference type="Proteomes" id="UP000609849"/>
    </source>
</evidence>
<dbReference type="SMART" id="SM00530">
    <property type="entry name" value="HTH_XRE"/>
    <property type="match status" value="1"/>
</dbReference>
<evidence type="ECO:0000313" key="3">
    <source>
        <dbReference type="EMBL" id="MBC5997630.1"/>
    </source>
</evidence>
<dbReference type="InterPro" id="IPR011051">
    <property type="entry name" value="RmlC_Cupin_sf"/>
</dbReference>
<dbReference type="PANTHER" id="PTHR46797:SF19">
    <property type="entry name" value="BLL2473 PROTEIN"/>
    <property type="match status" value="1"/>
</dbReference>
<name>A0ABR7JRT7_9FIRM</name>
<dbReference type="Gene3D" id="1.10.260.40">
    <property type="entry name" value="lambda repressor-like DNA-binding domains"/>
    <property type="match status" value="1"/>
</dbReference>
<sequence length="182" mass="20330">MSDINIGEKISLIRKKQNLSIRDLAKLAEVTPSLLSQIERGLANPSVNSLKSISSALNVPLFTFFMSEVNKEELIVRSDNRKKVILPGSNDVIYEILSPNDNSNDLEFAIMNLAPNTSSCNDPIHHRGYEIAYILEGEAVLYMDEDKFILNKGDSVKVPVGVNHKWENQSDKESKVIFAVVL</sequence>
<keyword evidence="1" id="KW-0238">DNA-binding</keyword>
<reference evidence="3 4" key="1">
    <citation type="submission" date="2020-08" db="EMBL/GenBank/DDBJ databases">
        <authorList>
            <person name="Liu C."/>
            <person name="Sun Q."/>
        </authorList>
    </citation>
    <scope>NUCLEOTIDE SEQUENCE [LARGE SCALE GENOMIC DNA]</scope>
    <source>
        <strain evidence="3 4">NSJ-18</strain>
    </source>
</reference>
<dbReference type="SUPFAM" id="SSF51182">
    <property type="entry name" value="RmlC-like cupins"/>
    <property type="match status" value="1"/>
</dbReference>
<feature type="domain" description="HTH cro/C1-type" evidence="2">
    <location>
        <begin position="10"/>
        <end position="65"/>
    </location>
</feature>
<dbReference type="PANTHER" id="PTHR46797">
    <property type="entry name" value="HTH-TYPE TRANSCRIPTIONAL REGULATOR"/>
    <property type="match status" value="1"/>
</dbReference>
<protein>
    <submittedName>
        <fullName evidence="3">Cupin domain-containing protein</fullName>
    </submittedName>
</protein>
<organism evidence="3 4">
    <name type="scientific">Romboutsia faecis</name>
    <dbReference type="NCBI Taxonomy" id="2764597"/>
    <lineage>
        <taxon>Bacteria</taxon>
        <taxon>Bacillati</taxon>
        <taxon>Bacillota</taxon>
        <taxon>Clostridia</taxon>
        <taxon>Peptostreptococcales</taxon>
        <taxon>Peptostreptococcaceae</taxon>
        <taxon>Romboutsia</taxon>
    </lineage>
</organism>
<comment type="caution">
    <text evidence="3">The sequence shown here is derived from an EMBL/GenBank/DDBJ whole genome shotgun (WGS) entry which is preliminary data.</text>
</comment>
<proteinExistence type="predicted"/>
<dbReference type="SUPFAM" id="SSF47413">
    <property type="entry name" value="lambda repressor-like DNA-binding domains"/>
    <property type="match status" value="1"/>
</dbReference>